<dbReference type="AlphaFoldDB" id="A0AAD5NK27"/>
<evidence type="ECO:0000256" key="1">
    <source>
        <dbReference type="SAM" id="MobiDB-lite"/>
    </source>
</evidence>
<comment type="caution">
    <text evidence="2">The sequence shown here is derived from an EMBL/GenBank/DDBJ whole genome shotgun (WGS) entry which is preliminary data.</text>
</comment>
<keyword evidence="3" id="KW-1185">Reference proteome</keyword>
<name>A0AAD5NK27_ACENE</name>
<gene>
    <name evidence="2" type="ORF">LWI28_018693</name>
</gene>
<dbReference type="EMBL" id="JAJSOW010000106">
    <property type="protein sequence ID" value="KAI9161562.1"/>
    <property type="molecule type" value="Genomic_DNA"/>
</dbReference>
<reference evidence="2" key="2">
    <citation type="submission" date="2023-02" db="EMBL/GenBank/DDBJ databases">
        <authorList>
            <person name="Swenson N.G."/>
            <person name="Wegrzyn J.L."/>
            <person name="Mcevoy S.L."/>
        </authorList>
    </citation>
    <scope>NUCLEOTIDE SEQUENCE</scope>
    <source>
        <strain evidence="2">91603</strain>
        <tissue evidence="2">Leaf</tissue>
    </source>
</reference>
<organism evidence="2 3">
    <name type="scientific">Acer negundo</name>
    <name type="common">Box elder</name>
    <dbReference type="NCBI Taxonomy" id="4023"/>
    <lineage>
        <taxon>Eukaryota</taxon>
        <taxon>Viridiplantae</taxon>
        <taxon>Streptophyta</taxon>
        <taxon>Embryophyta</taxon>
        <taxon>Tracheophyta</taxon>
        <taxon>Spermatophyta</taxon>
        <taxon>Magnoliopsida</taxon>
        <taxon>eudicotyledons</taxon>
        <taxon>Gunneridae</taxon>
        <taxon>Pentapetalae</taxon>
        <taxon>rosids</taxon>
        <taxon>malvids</taxon>
        <taxon>Sapindales</taxon>
        <taxon>Sapindaceae</taxon>
        <taxon>Hippocastanoideae</taxon>
        <taxon>Acereae</taxon>
        <taxon>Acer</taxon>
    </lineage>
</organism>
<sequence>MSDPKDVAAFYLPLEEDDGVEDDDRWYSEAALHDDVNAEGGFEEGVPRGGTSRNSVERILSAIKTSQDANQAAIQEVRKDMQQQFATMDDNWRFDMTELRRELGLSIYSRQRRSHTASAPSAAPVGTPIIDEGSAMRRVMELSRQEAADRAVAKKDPKGKRVV</sequence>
<proteinExistence type="predicted"/>
<accession>A0AAD5NK27</accession>
<reference evidence="2" key="1">
    <citation type="journal article" date="2022" name="Plant J.">
        <title>Strategies of tolerance reflected in two North American maple genomes.</title>
        <authorList>
            <person name="McEvoy S.L."/>
            <person name="Sezen U.U."/>
            <person name="Trouern-Trend A."/>
            <person name="McMahon S.M."/>
            <person name="Schaberg P.G."/>
            <person name="Yang J."/>
            <person name="Wegrzyn J.L."/>
            <person name="Swenson N.G."/>
        </authorList>
    </citation>
    <scope>NUCLEOTIDE SEQUENCE</scope>
    <source>
        <strain evidence="2">91603</strain>
    </source>
</reference>
<dbReference type="Proteomes" id="UP001064489">
    <property type="component" value="Chromosome 2"/>
</dbReference>
<evidence type="ECO:0000313" key="2">
    <source>
        <dbReference type="EMBL" id="KAI9161562.1"/>
    </source>
</evidence>
<protein>
    <submittedName>
        <fullName evidence="2">Uncharacterized protein</fullName>
    </submittedName>
</protein>
<evidence type="ECO:0000313" key="3">
    <source>
        <dbReference type="Proteomes" id="UP001064489"/>
    </source>
</evidence>
<feature type="compositionally biased region" description="Basic and acidic residues" evidence="1">
    <location>
        <begin position="134"/>
        <end position="156"/>
    </location>
</feature>
<feature type="region of interest" description="Disordered" evidence="1">
    <location>
        <begin position="111"/>
        <end position="163"/>
    </location>
</feature>